<keyword evidence="2" id="KW-1185">Reference proteome</keyword>
<evidence type="ECO:0008006" key="3">
    <source>
        <dbReference type="Google" id="ProtNLM"/>
    </source>
</evidence>
<comment type="caution">
    <text evidence="1">The sequence shown here is derived from an EMBL/GenBank/DDBJ whole genome shotgun (WGS) entry which is preliminary data.</text>
</comment>
<accession>A0ABR0JR45</accession>
<dbReference type="EMBL" id="JAVRRF010000001">
    <property type="protein sequence ID" value="KAK5068441.1"/>
    <property type="molecule type" value="Genomic_DNA"/>
</dbReference>
<protein>
    <recommendedName>
        <fullName evidence="3">Chitin-binding type-1 domain-containing protein</fullName>
    </recommendedName>
</protein>
<sequence>MAAEASTFVHIKGLHYHDSLLKRQTTFCGTGNTCAEACGAGFEQCGSSPDHCYNPTAGEGQDVSACAVSQAFTLPASTASATSAAATSSNGSAITPAPLPATSTSPASPATYTGLGVMLEPGLAGKVVAAVVGLAGLL</sequence>
<evidence type="ECO:0000313" key="1">
    <source>
        <dbReference type="EMBL" id="KAK5068441.1"/>
    </source>
</evidence>
<organism evidence="1 2">
    <name type="scientific">Exophiala sideris</name>
    <dbReference type="NCBI Taxonomy" id="1016849"/>
    <lineage>
        <taxon>Eukaryota</taxon>
        <taxon>Fungi</taxon>
        <taxon>Dikarya</taxon>
        <taxon>Ascomycota</taxon>
        <taxon>Pezizomycotina</taxon>
        <taxon>Eurotiomycetes</taxon>
        <taxon>Chaetothyriomycetidae</taxon>
        <taxon>Chaetothyriales</taxon>
        <taxon>Herpotrichiellaceae</taxon>
        <taxon>Exophiala</taxon>
    </lineage>
</organism>
<dbReference type="Proteomes" id="UP001345691">
    <property type="component" value="Unassembled WGS sequence"/>
</dbReference>
<reference evidence="1 2" key="1">
    <citation type="submission" date="2023-08" db="EMBL/GenBank/DDBJ databases">
        <title>Black Yeasts Isolated from many extreme environments.</title>
        <authorList>
            <person name="Coleine C."/>
            <person name="Stajich J.E."/>
            <person name="Selbmann L."/>
        </authorList>
    </citation>
    <scope>NUCLEOTIDE SEQUENCE [LARGE SCALE GENOMIC DNA]</scope>
    <source>
        <strain evidence="1 2">CCFEE 6328</strain>
    </source>
</reference>
<name>A0ABR0JR45_9EURO</name>
<evidence type="ECO:0000313" key="2">
    <source>
        <dbReference type="Proteomes" id="UP001345691"/>
    </source>
</evidence>
<proteinExistence type="predicted"/>
<gene>
    <name evidence="1" type="ORF">LTR69_000560</name>
</gene>